<feature type="region of interest" description="Disordered" evidence="1">
    <location>
        <begin position="774"/>
        <end position="794"/>
    </location>
</feature>
<dbReference type="GO" id="GO:0004553">
    <property type="term" value="F:hydrolase activity, hydrolyzing O-glycosyl compounds"/>
    <property type="evidence" value="ECO:0007669"/>
    <property type="project" value="InterPro"/>
</dbReference>
<name>A0A517NNQ6_9BACT</name>
<dbReference type="InterPro" id="IPR018247">
    <property type="entry name" value="EF_Hand_1_Ca_BS"/>
</dbReference>
<protein>
    <recommendedName>
        <fullName evidence="4">Dockerin type I repeat protein</fullName>
    </recommendedName>
</protein>
<evidence type="ECO:0000313" key="2">
    <source>
        <dbReference type="EMBL" id="QDT08765.1"/>
    </source>
</evidence>
<evidence type="ECO:0000256" key="1">
    <source>
        <dbReference type="SAM" id="MobiDB-lite"/>
    </source>
</evidence>
<gene>
    <name evidence="2" type="ORF">K239x_07070</name>
</gene>
<proteinExistence type="predicted"/>
<feature type="compositionally biased region" description="Polar residues" evidence="1">
    <location>
        <begin position="780"/>
        <end position="790"/>
    </location>
</feature>
<reference evidence="2 3" key="1">
    <citation type="submission" date="2019-02" db="EMBL/GenBank/DDBJ databases">
        <title>Deep-cultivation of Planctomycetes and their phenomic and genomic characterization uncovers novel biology.</title>
        <authorList>
            <person name="Wiegand S."/>
            <person name="Jogler M."/>
            <person name="Boedeker C."/>
            <person name="Pinto D."/>
            <person name="Vollmers J."/>
            <person name="Rivas-Marin E."/>
            <person name="Kohn T."/>
            <person name="Peeters S.H."/>
            <person name="Heuer A."/>
            <person name="Rast P."/>
            <person name="Oberbeckmann S."/>
            <person name="Bunk B."/>
            <person name="Jeske O."/>
            <person name="Meyerdierks A."/>
            <person name="Storesund J.E."/>
            <person name="Kallscheuer N."/>
            <person name="Luecker S."/>
            <person name="Lage O.M."/>
            <person name="Pohl T."/>
            <person name="Merkel B.J."/>
            <person name="Hornburger P."/>
            <person name="Mueller R.-W."/>
            <person name="Bruemmer F."/>
            <person name="Labrenz M."/>
            <person name="Spormann A.M."/>
            <person name="Op den Camp H."/>
            <person name="Overmann J."/>
            <person name="Amann R."/>
            <person name="Jetten M.S.M."/>
            <person name="Mascher T."/>
            <person name="Medema M.H."/>
            <person name="Devos D.P."/>
            <person name="Kaster A.-K."/>
            <person name="Ovreas L."/>
            <person name="Rohde M."/>
            <person name="Galperin M.Y."/>
            <person name="Jogler C."/>
        </authorList>
    </citation>
    <scope>NUCLEOTIDE SEQUENCE [LARGE SCALE GENOMIC DNA]</scope>
    <source>
        <strain evidence="2 3">K23_9</strain>
    </source>
</reference>
<feature type="region of interest" description="Disordered" evidence="1">
    <location>
        <begin position="808"/>
        <end position="856"/>
    </location>
</feature>
<dbReference type="Pfam" id="PF00404">
    <property type="entry name" value="Dockerin_1"/>
    <property type="match status" value="1"/>
</dbReference>
<dbReference type="GO" id="GO:0000272">
    <property type="term" value="P:polysaccharide catabolic process"/>
    <property type="evidence" value="ECO:0007669"/>
    <property type="project" value="InterPro"/>
</dbReference>
<dbReference type="InterPro" id="IPR002105">
    <property type="entry name" value="Dockerin_1_rpt"/>
</dbReference>
<feature type="compositionally biased region" description="Basic and acidic residues" evidence="1">
    <location>
        <begin position="845"/>
        <end position="855"/>
    </location>
</feature>
<evidence type="ECO:0008006" key="4">
    <source>
        <dbReference type="Google" id="ProtNLM"/>
    </source>
</evidence>
<dbReference type="AlphaFoldDB" id="A0A517NNQ6"/>
<dbReference type="SUPFAM" id="SSF117074">
    <property type="entry name" value="Hypothetical protein PA1324"/>
    <property type="match status" value="1"/>
</dbReference>
<evidence type="ECO:0000313" key="3">
    <source>
        <dbReference type="Proteomes" id="UP000319817"/>
    </source>
</evidence>
<dbReference type="EMBL" id="CP036526">
    <property type="protein sequence ID" value="QDT08765.1"/>
    <property type="molecule type" value="Genomic_DNA"/>
</dbReference>
<feature type="compositionally biased region" description="Low complexity" evidence="1">
    <location>
        <begin position="819"/>
        <end position="829"/>
    </location>
</feature>
<keyword evidence="3" id="KW-1185">Reference proteome</keyword>
<dbReference type="Proteomes" id="UP000319817">
    <property type="component" value="Chromosome"/>
</dbReference>
<organism evidence="2 3">
    <name type="scientific">Stieleria marina</name>
    <dbReference type="NCBI Taxonomy" id="1930275"/>
    <lineage>
        <taxon>Bacteria</taxon>
        <taxon>Pseudomonadati</taxon>
        <taxon>Planctomycetota</taxon>
        <taxon>Planctomycetia</taxon>
        <taxon>Pirellulales</taxon>
        <taxon>Pirellulaceae</taxon>
        <taxon>Stieleria</taxon>
    </lineage>
</organism>
<accession>A0A517NNQ6</accession>
<sequence length="885" mass="95762">MFRKRSQQRRSRPSRHGRSAQFQKLETRQLLAADAFGPTNLDTGEFFLGSVTVTPVFFESDGSGEDHTQSWTEQEIDEALAKIGESVQWWSNLLGTITDKHKLEFVIDDTYARDPVETSYEPIANTSQTFQRYVSDFLIDQDLGDSSSVNHGMLRFNDRQRNAPENQTDWAFTIFMVDSSDDSDGFFDRSGEFSGAFAYSGGLYVVTPSTRPTSTITHEIGHIFWARDEYPGGGTYTDRAGYYDSQNINAFDNPNLEQEPGIMRGGTRTEEAFQQGITSLRTLEFVGWRDSDGDGVFDLADVPLDLDVAGYFDAENSVYHVSGSASAVPLLNQNSRSFQSDITFNQIDRLEYRLDGGDWATAQTYDQQQVDIDVAIELPSDFDTIEFRVVDAFEMDSGQEAIITESSIVSGTALEPALNDWSLRGYVYLDSDDDGERSASDALLTGTTATLLAADGSNLFGGSITATAFDGAVPATVPGLTLTAVGAQYNEQVYASNAIDNADIKVFQARNFTFDRFEDGWGDSVALSAAFDQTVGEVNVSVVGLDSGSYARLEAYDSTGNLLTRTTSELIAADAMESISIEDPQGRIARVQVLGHARTKIAIVDLDFGFSSTVTTNADGVWQFPNLAAGDYQLQLAANNLIHQFDASTVNVQVTDQPGPIMAVAASVGDSPRHNVDLAFDVDGANGVTPADILAVINDIAENGARTLGQHETAGLNIDVSNDGMISPLDVLRVINYLAENASISGGLSELIDDSESAFSNEPASTDAFMAKRESPDSDFFNSPQAAKSLSDQHETALKDGVFSQMFNSAGNTTRDESTSSGSTDSQTDGVVFSESDDSDQSADGTKKPANDLRNDLLAPQLSAELADTGILSSAFEGNSLEPKR</sequence>
<dbReference type="PROSITE" id="PS00018">
    <property type="entry name" value="EF_HAND_1"/>
    <property type="match status" value="1"/>
</dbReference>